<dbReference type="InterPro" id="IPR013783">
    <property type="entry name" value="Ig-like_fold"/>
</dbReference>
<organism evidence="1">
    <name type="scientific">marine sediment metagenome</name>
    <dbReference type="NCBI Taxonomy" id="412755"/>
    <lineage>
        <taxon>unclassified sequences</taxon>
        <taxon>metagenomes</taxon>
        <taxon>ecological metagenomes</taxon>
    </lineage>
</organism>
<evidence type="ECO:0008006" key="2">
    <source>
        <dbReference type="Google" id="ProtNLM"/>
    </source>
</evidence>
<name>A0A0F9H9F6_9ZZZZ</name>
<dbReference type="AlphaFoldDB" id="A0A0F9H9F6"/>
<proteinExistence type="predicted"/>
<feature type="non-terminal residue" evidence="1">
    <location>
        <position position="723"/>
    </location>
</feature>
<feature type="non-terminal residue" evidence="1">
    <location>
        <position position="1"/>
    </location>
</feature>
<gene>
    <name evidence="1" type="ORF">LCGC14_2026470</name>
</gene>
<dbReference type="InterPro" id="IPR013320">
    <property type="entry name" value="ConA-like_dom_sf"/>
</dbReference>
<reference evidence="1" key="1">
    <citation type="journal article" date="2015" name="Nature">
        <title>Complex archaea that bridge the gap between prokaryotes and eukaryotes.</title>
        <authorList>
            <person name="Spang A."/>
            <person name="Saw J.H."/>
            <person name="Jorgensen S.L."/>
            <person name="Zaremba-Niedzwiedzka K."/>
            <person name="Martijn J."/>
            <person name="Lind A.E."/>
            <person name="van Eijk R."/>
            <person name="Schleper C."/>
            <person name="Guy L."/>
            <person name="Ettema T.J."/>
        </authorList>
    </citation>
    <scope>NUCLEOTIDE SEQUENCE</scope>
</reference>
<comment type="caution">
    <text evidence="1">The sequence shown here is derived from an EMBL/GenBank/DDBJ whole genome shotgun (WGS) entry which is preliminary data.</text>
</comment>
<dbReference type="Gene3D" id="2.60.40.10">
    <property type="entry name" value="Immunoglobulins"/>
    <property type="match status" value="1"/>
</dbReference>
<accession>A0A0F9H9F6</accession>
<dbReference type="Gene3D" id="2.60.120.200">
    <property type="match status" value="1"/>
</dbReference>
<dbReference type="EMBL" id="LAZR01023510">
    <property type="protein sequence ID" value="KKL78275.1"/>
    <property type="molecule type" value="Genomic_DNA"/>
</dbReference>
<protein>
    <recommendedName>
        <fullName evidence="2">LamG-like jellyroll fold domain-containing protein</fullName>
    </recommendedName>
</protein>
<sequence>QVTMWYDFDFVDLYENGLGDVEFTNMRTGKQIDKNYSFVYWGEKERDVRGTDCSGKSINGTTICESVITGKETYSTWLPYNSKDIPLGNIRIGLMTDVKLRDHVDGVWTIGGKKVTKHAIWTANLNVDIVEYWNFEEGSGTNVEGSLGNYNLTSNSSVWLTGKVGSFGMNFSSITGDFAETTGNVTEIDGTNYTVNGWIKINDEKDQAVVWKIGKNINTIDGTAHLLYNSLNGISTDKWIINVPNTEFVIGSTTNADVGNYVMMTVKYNINTNNLSLYKNGTLDGSVITTRDYVVGKFHLAFGLSPGQPAKGRFVADEIGLWNRILSDAEITQLFNGGTGLTFTDVFSLDIILLEPSNNTIFTTKTNFFVGNVSDPSLLGIQNVSLILDGVINQTNSSGVEGNYNFSLTAPEGNHNWTIEAFDNIDNLHNASNGTLLFLIDLTKPLLNLTDPSGTIGINNGTETIVWTVTDENLDTCSFDYNFTNTSVSCTLNTTTFALTPQRNLTFYANDTAGNLVANLTTWNYLSTENFQTFNSSTFETATETFVINITTNGTAPLNANLVYDGVPRSATIINTAGDDFNISRTITVPLVPSNKSFNFNFTIGGVSINSLSNNQTVDQTNFTICSVAPQNITYINISFKNETTSQEDITAIIDSTFIYSLGTISEVNKTLIFSNVTENLNYSFCLTPGDRNLNIELDMTFSNSESQQRSFSLDTILSSTIL</sequence>
<dbReference type="SUPFAM" id="SSF49899">
    <property type="entry name" value="Concanavalin A-like lectins/glucanases"/>
    <property type="match status" value="1"/>
</dbReference>
<evidence type="ECO:0000313" key="1">
    <source>
        <dbReference type="EMBL" id="KKL78275.1"/>
    </source>
</evidence>